<evidence type="ECO:0000313" key="1">
    <source>
        <dbReference type="EMBL" id="SMO93744.1"/>
    </source>
</evidence>
<evidence type="ECO:0000313" key="2">
    <source>
        <dbReference type="Proteomes" id="UP000320300"/>
    </source>
</evidence>
<dbReference type="EMBL" id="FXTN01000011">
    <property type="protein sequence ID" value="SMO93744.1"/>
    <property type="molecule type" value="Genomic_DNA"/>
</dbReference>
<dbReference type="AlphaFoldDB" id="A0A521FCI2"/>
<reference evidence="1 2" key="1">
    <citation type="submission" date="2017-05" db="EMBL/GenBank/DDBJ databases">
        <authorList>
            <person name="Varghese N."/>
            <person name="Submissions S."/>
        </authorList>
    </citation>
    <scope>NUCLEOTIDE SEQUENCE [LARGE SCALE GENOMIC DNA]</scope>
    <source>
        <strain evidence="1 2">DSM 19036</strain>
    </source>
</reference>
<accession>A0A521FCI2</accession>
<gene>
    <name evidence="1" type="ORF">SAMN06265348_11184</name>
</gene>
<dbReference type="Proteomes" id="UP000320300">
    <property type="component" value="Unassembled WGS sequence"/>
</dbReference>
<proteinExistence type="predicted"/>
<sequence length="209" mass="23942">MYPPRSMFCLLIFCHRSTRVQILRFRQISLQDTASSGRSVARCAVNQYRFICGNFSYSAGQVLQRNVDRIFKDSFVLYFGLSPHINDGIPAFLGIEILWFTLRKLFAIGCIIHECPFDIGLRSRFSGFRDQPAQCAFILGNQGKRRRRTNHTAHIIVFIFDYTPTGSNLASVIYQSSLINETPCLGRLILMESWFSFTVSFWSLPIVSS</sequence>
<organism evidence="1 2">
    <name type="scientific">Pedobacter westerhofensis</name>
    <dbReference type="NCBI Taxonomy" id="425512"/>
    <lineage>
        <taxon>Bacteria</taxon>
        <taxon>Pseudomonadati</taxon>
        <taxon>Bacteroidota</taxon>
        <taxon>Sphingobacteriia</taxon>
        <taxon>Sphingobacteriales</taxon>
        <taxon>Sphingobacteriaceae</taxon>
        <taxon>Pedobacter</taxon>
    </lineage>
</organism>
<protein>
    <submittedName>
        <fullName evidence="1">Uncharacterized protein</fullName>
    </submittedName>
</protein>
<name>A0A521FCI2_9SPHI</name>
<keyword evidence="2" id="KW-1185">Reference proteome</keyword>